<keyword evidence="4" id="KW-1185">Reference proteome</keyword>
<accession>E4X7T1</accession>
<dbReference type="Pfam" id="PF05691">
    <property type="entry name" value="Raffinose_syn"/>
    <property type="match status" value="1"/>
</dbReference>
<comment type="similarity">
    <text evidence="1">Belongs to the glycosyl hydrolases 36 family.</text>
</comment>
<gene>
    <name evidence="3" type="ORF">GSOID_T00003620001</name>
</gene>
<protein>
    <submittedName>
        <fullName evidence="3">Uncharacterized protein</fullName>
    </submittedName>
</protein>
<keyword evidence="2" id="KW-0119">Carbohydrate metabolism</keyword>
<dbReference type="OrthoDB" id="41905at2759"/>
<reference evidence="3" key="1">
    <citation type="journal article" date="2010" name="Science">
        <title>Plasticity of animal genome architecture unmasked by rapid evolution of a pelagic tunicate.</title>
        <authorList>
            <person name="Denoeud F."/>
            <person name="Henriet S."/>
            <person name="Mungpakdee S."/>
            <person name="Aury J.M."/>
            <person name="Da Silva C."/>
            <person name="Brinkmann H."/>
            <person name="Mikhaleva J."/>
            <person name="Olsen L.C."/>
            <person name="Jubin C."/>
            <person name="Canestro C."/>
            <person name="Bouquet J.M."/>
            <person name="Danks G."/>
            <person name="Poulain J."/>
            <person name="Campsteijn C."/>
            <person name="Adamski M."/>
            <person name="Cross I."/>
            <person name="Yadetie F."/>
            <person name="Muffato M."/>
            <person name="Louis A."/>
            <person name="Butcher S."/>
            <person name="Tsagkogeorga G."/>
            <person name="Konrad A."/>
            <person name="Singh S."/>
            <person name="Jensen M.F."/>
            <person name="Cong E.H."/>
            <person name="Eikeseth-Otteraa H."/>
            <person name="Noel B."/>
            <person name="Anthouard V."/>
            <person name="Porcel B.M."/>
            <person name="Kachouri-Lafond R."/>
            <person name="Nishino A."/>
            <person name="Ugolini M."/>
            <person name="Chourrout P."/>
            <person name="Nishida H."/>
            <person name="Aasland R."/>
            <person name="Huzurbazar S."/>
            <person name="Westhof E."/>
            <person name="Delsuc F."/>
            <person name="Lehrach H."/>
            <person name="Reinhardt R."/>
            <person name="Weissenbach J."/>
            <person name="Roy S.W."/>
            <person name="Artiguenave F."/>
            <person name="Postlethwait J.H."/>
            <person name="Manak J.R."/>
            <person name="Thompson E.M."/>
            <person name="Jaillon O."/>
            <person name="Du Pasquier L."/>
            <person name="Boudinot P."/>
            <person name="Liberles D.A."/>
            <person name="Volff J.N."/>
            <person name="Philippe H."/>
            <person name="Lenhard B."/>
            <person name="Roest Crollius H."/>
            <person name="Wincker P."/>
            <person name="Chourrout D."/>
        </authorList>
    </citation>
    <scope>NUCLEOTIDE SEQUENCE [LARGE SCALE GENOMIC DNA]</scope>
</reference>
<organism evidence="3">
    <name type="scientific">Oikopleura dioica</name>
    <name type="common">Tunicate</name>
    <dbReference type="NCBI Taxonomy" id="34765"/>
    <lineage>
        <taxon>Eukaryota</taxon>
        <taxon>Metazoa</taxon>
        <taxon>Chordata</taxon>
        <taxon>Tunicata</taxon>
        <taxon>Appendicularia</taxon>
        <taxon>Copelata</taxon>
        <taxon>Oikopleuridae</taxon>
        <taxon>Oikopleura</taxon>
    </lineage>
</organism>
<dbReference type="InParanoid" id="E4X7T1"/>
<evidence type="ECO:0000313" key="3">
    <source>
        <dbReference type="EMBL" id="CBY18754.1"/>
    </source>
</evidence>
<dbReference type="AlphaFoldDB" id="E4X7T1"/>
<proteinExistence type="inferred from homology"/>
<evidence type="ECO:0000256" key="1">
    <source>
        <dbReference type="ARBA" id="ARBA00007240"/>
    </source>
</evidence>
<dbReference type="Proteomes" id="UP000001307">
    <property type="component" value="Unassembled WGS sequence"/>
</dbReference>
<name>E4X7T1_OIKDI</name>
<evidence type="ECO:0000256" key="2">
    <source>
        <dbReference type="ARBA" id="ARBA00023277"/>
    </source>
</evidence>
<dbReference type="InterPro" id="IPR008811">
    <property type="entry name" value="Glycosyl_hydrolases_36"/>
</dbReference>
<sequence length="441" mass="49748">MPEVFPNGMDATFEKTHLPVTAHNRWWSDLTTYAKQNGGKYDFIIQKESSGTAVPETALPTSIEFWRDLFKNSTSWGLKVYEQDWLNEQTMKLEELTTSATLGRDWLMQMGQAAEENGINILYCMAMPRHMLQDRSLEIPAVTIIRVSDDYHPGNRQWDIGISSIYSNALGLAPFKDVFWTTEHQPGNPRYDDKYEFRTYLQTIVAALSTGPVGIGDQIGKTDMKLLNRTMMPDGRVLSPSYPASIPDMLIWTLDTKLYLNGTTEWYTYSQIGETNQTLFELTMAFAESTPPFISHKPAHHASKNYMAVSHTGDFSYFKAGLGDEMKYRNVGNYTELVVIFSGSPIWKMGIPPNLSHEVSLFGETTSKMTSVSPVRFPRMDVDTSHVYIDMNGVEGELIILEWLIDDKPTQLNCTVPASGKVSANVALTTDDKLSLFCEDI</sequence>
<evidence type="ECO:0000313" key="4">
    <source>
        <dbReference type="Proteomes" id="UP000001307"/>
    </source>
</evidence>
<dbReference type="EMBL" id="FN653028">
    <property type="protein sequence ID" value="CBY18754.1"/>
    <property type="molecule type" value="Genomic_DNA"/>
</dbReference>
<dbReference type="InterPro" id="IPR017853">
    <property type="entry name" value="GH"/>
</dbReference>
<dbReference type="SUPFAM" id="SSF51445">
    <property type="entry name" value="(Trans)glycosidases"/>
    <property type="match status" value="1"/>
</dbReference>